<dbReference type="AlphaFoldDB" id="A0A370FY22"/>
<proteinExistence type="predicted"/>
<feature type="transmembrane region" description="Helical" evidence="1">
    <location>
        <begin position="55"/>
        <end position="76"/>
    </location>
</feature>
<sequence length="203" mass="22761">MNRVLATLRGLFHTFGGLALYWTVLLAFGVKPAIAATLLFMVLEGAWRLLTHRPFPPLWLLANGTALVFGCIDLWARTPFMLRYEGAILNLLTAAIFAAGASGREPLVMTFARRRRPDIPIERPEIVRFFRAFTYAWSLYFVARAAAFLWIMAAFPLIQAAAIRTVVAWVSLGAMLLVSINGRHVFDLCQRFGFFHPARDSAS</sequence>
<dbReference type="OrthoDB" id="8450479at2"/>
<feature type="transmembrane region" description="Helical" evidence="1">
    <location>
        <begin position="129"/>
        <end position="151"/>
    </location>
</feature>
<evidence type="ECO:0000313" key="3">
    <source>
        <dbReference type="EMBL" id="RDI36368.1"/>
    </source>
</evidence>
<reference evidence="3 4" key="1">
    <citation type="submission" date="2018-07" db="EMBL/GenBank/DDBJ databases">
        <title>Genomic Encyclopedia of Type Strains, Phase IV (KMG-IV): sequencing the most valuable type-strain genomes for metagenomic binning, comparative biology and taxonomic classification.</title>
        <authorList>
            <person name="Goeker M."/>
        </authorList>
    </citation>
    <scope>NUCLEOTIDE SEQUENCE [LARGE SCALE GENOMIC DNA]</scope>
    <source>
        <strain evidence="3 4">DSM 5603</strain>
    </source>
</reference>
<dbReference type="Proteomes" id="UP000562982">
    <property type="component" value="Unassembled WGS sequence"/>
</dbReference>
<feature type="transmembrane region" description="Helical" evidence="1">
    <location>
        <begin position="20"/>
        <end position="43"/>
    </location>
</feature>
<keyword evidence="1" id="KW-1133">Transmembrane helix</keyword>
<evidence type="ECO:0000313" key="5">
    <source>
        <dbReference type="Proteomes" id="UP000562982"/>
    </source>
</evidence>
<evidence type="ECO:0000256" key="1">
    <source>
        <dbReference type="SAM" id="Phobius"/>
    </source>
</evidence>
<evidence type="ECO:0000313" key="2">
    <source>
        <dbReference type="EMBL" id="MBB2187403.1"/>
    </source>
</evidence>
<keyword evidence="1" id="KW-0812">Transmembrane</keyword>
<keyword evidence="1" id="KW-0472">Membrane</keyword>
<protein>
    <submittedName>
        <fullName evidence="3">Putative membrane protein</fullName>
    </submittedName>
</protein>
<dbReference type="EMBL" id="QQAW01000010">
    <property type="protein sequence ID" value="RDI36368.1"/>
    <property type="molecule type" value="Genomic_DNA"/>
</dbReference>
<gene>
    <name evidence="3" type="ORF">C7453_11035</name>
    <name evidence="2" type="ORF">HLH32_13650</name>
</gene>
<name>A0A370FY22_GLULI</name>
<dbReference type="EMBL" id="JABEQI010000008">
    <property type="protein sequence ID" value="MBB2187403.1"/>
    <property type="molecule type" value="Genomic_DNA"/>
</dbReference>
<accession>A0A370FY22</accession>
<dbReference type="Proteomes" id="UP000254958">
    <property type="component" value="Unassembled WGS sequence"/>
</dbReference>
<comment type="caution">
    <text evidence="3">The sequence shown here is derived from an EMBL/GenBank/DDBJ whole genome shotgun (WGS) entry which is preliminary data.</text>
</comment>
<evidence type="ECO:0000313" key="4">
    <source>
        <dbReference type="Proteomes" id="UP000254958"/>
    </source>
</evidence>
<feature type="transmembrane region" description="Helical" evidence="1">
    <location>
        <begin position="88"/>
        <end position="108"/>
    </location>
</feature>
<keyword evidence="4" id="KW-1185">Reference proteome</keyword>
<organism evidence="3 4">
    <name type="scientific">Gluconacetobacter liquefaciens</name>
    <name type="common">Acetobacter liquefaciens</name>
    <dbReference type="NCBI Taxonomy" id="89584"/>
    <lineage>
        <taxon>Bacteria</taxon>
        <taxon>Pseudomonadati</taxon>
        <taxon>Pseudomonadota</taxon>
        <taxon>Alphaproteobacteria</taxon>
        <taxon>Acetobacterales</taxon>
        <taxon>Acetobacteraceae</taxon>
        <taxon>Gluconacetobacter</taxon>
    </lineage>
</organism>
<reference evidence="2 5" key="2">
    <citation type="submission" date="2020-04" db="EMBL/GenBank/DDBJ databases">
        <title>Description of novel Gluconacetobacter.</title>
        <authorList>
            <person name="Sombolestani A."/>
        </authorList>
    </citation>
    <scope>NUCLEOTIDE SEQUENCE [LARGE SCALE GENOMIC DNA]</scope>
    <source>
        <strain evidence="2 5">LMG 1382</strain>
    </source>
</reference>
<feature type="transmembrane region" description="Helical" evidence="1">
    <location>
        <begin position="157"/>
        <end position="178"/>
    </location>
</feature>
<dbReference type="RefSeq" id="WP_114728507.1">
    <property type="nucleotide sequence ID" value="NZ_BJMI01000012.1"/>
</dbReference>